<organism evidence="1 2">
    <name type="scientific">Ligilactobacillus salivarius</name>
    <dbReference type="NCBI Taxonomy" id="1624"/>
    <lineage>
        <taxon>Bacteria</taxon>
        <taxon>Bacillati</taxon>
        <taxon>Bacillota</taxon>
        <taxon>Bacilli</taxon>
        <taxon>Lactobacillales</taxon>
        <taxon>Lactobacillaceae</taxon>
        <taxon>Ligilactobacillus</taxon>
    </lineage>
</organism>
<sequence length="281" mass="31743">MSKGNGNRKNKRNINRNKIKEVIYVDEPALNSILSQLDGGLSTAIELTNQILSGNQEQHSNSNNTGESLGFSGSSVAHNTNKSNAITQIQQEMSQEIIKTIYNDHAINIVQEKLLEKDNLVLSDKAKNGDITKVKGEFVFFNPRDLLKTINFMIENKELLDIEDNGFAEVVPFFEFIESSLANTNIIVFPSKKSVIISKNENFRITEAQLKMIQARESKMTVLGTTEKILTYDDFSLDPGDNETEFMTYKASSKLINFMLKELEILDINSKIIFPIAIYFE</sequence>
<dbReference type="Proteomes" id="UP000471678">
    <property type="component" value="Unassembled WGS sequence"/>
</dbReference>
<dbReference type="InterPro" id="IPR045633">
    <property type="entry name" value="DUF6414"/>
</dbReference>
<proteinExistence type="predicted"/>
<dbReference type="RefSeq" id="WP_161022770.1">
    <property type="nucleotide sequence ID" value="NZ_VSUB01000008.1"/>
</dbReference>
<dbReference type="EMBL" id="VSUB01000008">
    <property type="protein sequence ID" value="MYY65230.1"/>
    <property type="molecule type" value="Genomic_DNA"/>
</dbReference>
<dbReference type="Pfam" id="PF19952">
    <property type="entry name" value="DUF6414"/>
    <property type="match status" value="1"/>
</dbReference>
<name>A0A6N9IS73_9LACO</name>
<evidence type="ECO:0000313" key="2">
    <source>
        <dbReference type="Proteomes" id="UP000471678"/>
    </source>
</evidence>
<accession>A0A6N9IS73</accession>
<dbReference type="AlphaFoldDB" id="A0A6N9IS73"/>
<gene>
    <name evidence="1" type="ORF">FYL25_07420</name>
</gene>
<comment type="caution">
    <text evidence="1">The sequence shown here is derived from an EMBL/GenBank/DDBJ whole genome shotgun (WGS) entry which is preliminary data.</text>
</comment>
<evidence type="ECO:0000313" key="1">
    <source>
        <dbReference type="EMBL" id="MYY65230.1"/>
    </source>
</evidence>
<reference evidence="1 2" key="1">
    <citation type="journal article" date="2020" name="Food Funct.">
        <title>Screening of Lactobacillus salivarius strains from the feces of Chinese populations and the evaluation of their effects against intestinal inflammation in mice.</title>
        <authorList>
            <person name="Zhai Q."/>
            <person name="Shen X."/>
            <person name="Cen S."/>
            <person name="Zhang C."/>
            <person name="Tian F."/>
            <person name="Zhao J."/>
            <person name="Zhang H."/>
            <person name="Xue Y."/>
            <person name="Chen W."/>
        </authorList>
    </citation>
    <scope>NUCLEOTIDE SEQUENCE [LARGE SCALE GENOMIC DNA]</scope>
    <source>
        <strain evidence="1 2">FYNDL5_1.scaf</strain>
    </source>
</reference>
<protein>
    <submittedName>
        <fullName evidence="1">Uncharacterized protein</fullName>
    </submittedName>
</protein>